<dbReference type="PANTHER" id="PTHR12147">
    <property type="entry name" value="METALLOPEPTIDASE M28 FAMILY MEMBER"/>
    <property type="match status" value="1"/>
</dbReference>
<protein>
    <submittedName>
        <fullName evidence="4">Iap family predicted aminopeptidase</fullName>
    </submittedName>
</protein>
<feature type="domain" description="Peptidase M28" evidence="3">
    <location>
        <begin position="231"/>
        <end position="396"/>
    </location>
</feature>
<dbReference type="Pfam" id="PF04389">
    <property type="entry name" value="Peptidase_M28"/>
    <property type="match status" value="1"/>
</dbReference>
<dbReference type="InterPro" id="IPR003137">
    <property type="entry name" value="PA_domain"/>
</dbReference>
<dbReference type="Proteomes" id="UP001232163">
    <property type="component" value="Unassembled WGS sequence"/>
</dbReference>
<dbReference type="InterPro" id="IPR046450">
    <property type="entry name" value="PA_dom_sf"/>
</dbReference>
<sequence length="408" mass="42289">MSRLSRRTNGRLLSRFLLIALLAVPGTSTAQAPTSAVATAADASTAAIDANFRALAAFGPRVTGSAATEQARTFLESQLRSLGYQTQRQAFAYPRFDDLGSDVKIGSETLRGTALRDSVGGTVTAPLVRIPGVGSQGSYRGLTVAGKIAVVRQGSIPLTEKARVAREAGAVGLIIVNTENRDLRGTLGGAETLPVLTVRASLDTMLKPGVDATINVRVRNGDVVGENLIAFKGTTPPTVLIGAHLDSVKGAPGANDNLSGTLAVVELARRVVKTPLSAQAYFVLFDGEEDGLLGSRDFVKTHAALLPGLKGMLNLDMVGVDAAPLRATGHPALVAYARPLPGVTGVEGSEGGSDHVPFEGAGVPTLSFHRGLDANYHQPGDTVLDPALVREVTDIAQAVSEGLIRPAN</sequence>
<reference evidence="4 5" key="1">
    <citation type="submission" date="2023-07" db="EMBL/GenBank/DDBJ databases">
        <title>Genomic Encyclopedia of Type Strains, Phase IV (KMG-IV): sequencing the most valuable type-strain genomes for metagenomic binning, comparative biology and taxonomic classification.</title>
        <authorList>
            <person name="Goeker M."/>
        </authorList>
    </citation>
    <scope>NUCLEOTIDE SEQUENCE [LARGE SCALE GENOMIC DNA]</scope>
    <source>
        <strain evidence="4 5">NIO-1023</strain>
    </source>
</reference>
<evidence type="ECO:0000256" key="1">
    <source>
        <dbReference type="SAM" id="SignalP"/>
    </source>
</evidence>
<dbReference type="EMBL" id="JAURUR010000046">
    <property type="protein sequence ID" value="MDP9766637.1"/>
    <property type="molecule type" value="Genomic_DNA"/>
</dbReference>
<feature type="domain" description="PA" evidence="2">
    <location>
        <begin position="123"/>
        <end position="196"/>
    </location>
</feature>
<dbReference type="SUPFAM" id="SSF53187">
    <property type="entry name" value="Zn-dependent exopeptidases"/>
    <property type="match status" value="1"/>
</dbReference>
<evidence type="ECO:0000313" key="4">
    <source>
        <dbReference type="EMBL" id="MDP9766637.1"/>
    </source>
</evidence>
<dbReference type="GO" id="GO:0004177">
    <property type="term" value="F:aminopeptidase activity"/>
    <property type="evidence" value="ECO:0007669"/>
    <property type="project" value="UniProtKB-KW"/>
</dbReference>
<dbReference type="Gene3D" id="3.40.630.10">
    <property type="entry name" value="Zn peptidases"/>
    <property type="match status" value="1"/>
</dbReference>
<dbReference type="InterPro" id="IPR007484">
    <property type="entry name" value="Peptidase_M28"/>
</dbReference>
<dbReference type="PANTHER" id="PTHR12147:SF26">
    <property type="entry name" value="PEPTIDASE M28 DOMAIN-CONTAINING PROTEIN"/>
    <property type="match status" value="1"/>
</dbReference>
<dbReference type="InterPro" id="IPR045175">
    <property type="entry name" value="M28_fam"/>
</dbReference>
<organism evidence="4 5">
    <name type="scientific">Deinococcus enclensis</name>
    <dbReference type="NCBI Taxonomy" id="1049582"/>
    <lineage>
        <taxon>Bacteria</taxon>
        <taxon>Thermotogati</taxon>
        <taxon>Deinococcota</taxon>
        <taxon>Deinococci</taxon>
        <taxon>Deinococcales</taxon>
        <taxon>Deinococcaceae</taxon>
        <taxon>Deinococcus</taxon>
    </lineage>
</organism>
<evidence type="ECO:0000259" key="3">
    <source>
        <dbReference type="Pfam" id="PF04389"/>
    </source>
</evidence>
<dbReference type="SUPFAM" id="SSF52025">
    <property type="entry name" value="PA domain"/>
    <property type="match status" value="1"/>
</dbReference>
<keyword evidence="1" id="KW-0732">Signal</keyword>
<name>A0ABT9MJ66_9DEIO</name>
<dbReference type="Gene3D" id="3.50.30.30">
    <property type="match status" value="1"/>
</dbReference>
<proteinExistence type="predicted"/>
<keyword evidence="5" id="KW-1185">Reference proteome</keyword>
<keyword evidence="4" id="KW-0378">Hydrolase</keyword>
<accession>A0ABT9MJ66</accession>
<comment type="caution">
    <text evidence="4">The sequence shown here is derived from an EMBL/GenBank/DDBJ whole genome shotgun (WGS) entry which is preliminary data.</text>
</comment>
<dbReference type="Pfam" id="PF02225">
    <property type="entry name" value="PA"/>
    <property type="match status" value="1"/>
</dbReference>
<feature type="signal peptide" evidence="1">
    <location>
        <begin position="1"/>
        <end position="32"/>
    </location>
</feature>
<gene>
    <name evidence="4" type="ORF">QO006_004112</name>
</gene>
<dbReference type="RefSeq" id="WP_307470142.1">
    <property type="nucleotide sequence ID" value="NZ_JAURUR010000046.1"/>
</dbReference>
<feature type="chain" id="PRO_5045998974" evidence="1">
    <location>
        <begin position="33"/>
        <end position="408"/>
    </location>
</feature>
<evidence type="ECO:0000313" key="5">
    <source>
        <dbReference type="Proteomes" id="UP001232163"/>
    </source>
</evidence>
<keyword evidence="4" id="KW-0645">Protease</keyword>
<evidence type="ECO:0000259" key="2">
    <source>
        <dbReference type="Pfam" id="PF02225"/>
    </source>
</evidence>
<keyword evidence="4" id="KW-0031">Aminopeptidase</keyword>